<evidence type="ECO:0000313" key="2">
    <source>
        <dbReference type="Proteomes" id="UP000219775"/>
    </source>
</evidence>
<comment type="caution">
    <text evidence="1">The sequence shown here is derived from an EMBL/GenBank/DDBJ whole genome shotgun (WGS) entry which is preliminary data.</text>
</comment>
<dbReference type="RefSeq" id="WP_179865966.1">
    <property type="nucleotide sequence ID" value="NZ_NUDP01000185.1"/>
</dbReference>
<dbReference type="Proteomes" id="UP000219775">
    <property type="component" value="Unassembled WGS sequence"/>
</dbReference>
<gene>
    <name evidence="1" type="ORF">CN613_27870</name>
</gene>
<organism evidence="1 2">
    <name type="scientific">Bacillus pseudomycoides</name>
    <dbReference type="NCBI Taxonomy" id="64104"/>
    <lineage>
        <taxon>Bacteria</taxon>
        <taxon>Bacillati</taxon>
        <taxon>Bacillota</taxon>
        <taxon>Bacilli</taxon>
        <taxon>Bacillales</taxon>
        <taxon>Bacillaceae</taxon>
        <taxon>Bacillus</taxon>
        <taxon>Bacillus cereus group</taxon>
    </lineage>
</organism>
<dbReference type="EMBL" id="NUDP01000185">
    <property type="protein sequence ID" value="PEM61865.1"/>
    <property type="molecule type" value="Genomic_DNA"/>
</dbReference>
<sequence length="115" mass="13485">IFVTMDYNIKEIAKSKVLGEEGTQLLNNINKTKEVLKYIKDPTEMRKAFIRTILKEAKKWGETSLKEYTQKYDQPNIFQIEPLIILNIRHTTVYAEILLYVVQPNIEPKDPKGKM</sequence>
<accession>A0A2A8BXB5</accession>
<feature type="non-terminal residue" evidence="1">
    <location>
        <position position="1"/>
    </location>
</feature>
<evidence type="ECO:0000313" key="1">
    <source>
        <dbReference type="EMBL" id="PEM61865.1"/>
    </source>
</evidence>
<name>A0A2A8BXB5_9BACI</name>
<proteinExistence type="predicted"/>
<dbReference type="AlphaFoldDB" id="A0A2A8BXB5"/>
<protein>
    <submittedName>
        <fullName evidence="1">Uncharacterized protein</fullName>
    </submittedName>
</protein>
<reference evidence="1 2" key="1">
    <citation type="submission" date="2017-09" db="EMBL/GenBank/DDBJ databases">
        <title>Large-scale bioinformatics analysis of Bacillus genomes uncovers conserved roles of natural products in bacterial physiology.</title>
        <authorList>
            <consortium name="Agbiome Team Llc"/>
            <person name="Bleich R.M."/>
            <person name="Grubbs K.J."/>
            <person name="Santa Maria K.C."/>
            <person name="Allen S.E."/>
            <person name="Farag S."/>
            <person name="Shank E.A."/>
            <person name="Bowers A."/>
        </authorList>
    </citation>
    <scope>NUCLEOTIDE SEQUENCE [LARGE SCALE GENOMIC DNA]</scope>
    <source>
        <strain evidence="1 2">AFS009893</strain>
    </source>
</reference>